<dbReference type="AlphaFoldDB" id="A0A5R9BAJ8"/>
<proteinExistence type="predicted"/>
<dbReference type="OrthoDB" id="5125407at2"/>
<organism evidence="2 3">
    <name type="scientific">Nesterenkonia salmonea</name>
    <dbReference type="NCBI Taxonomy" id="1804987"/>
    <lineage>
        <taxon>Bacteria</taxon>
        <taxon>Bacillati</taxon>
        <taxon>Actinomycetota</taxon>
        <taxon>Actinomycetes</taxon>
        <taxon>Micrococcales</taxon>
        <taxon>Micrococcaceae</taxon>
        <taxon>Nesterenkonia</taxon>
    </lineage>
</organism>
<evidence type="ECO:0000256" key="1">
    <source>
        <dbReference type="SAM" id="Phobius"/>
    </source>
</evidence>
<keyword evidence="1" id="KW-1133">Transmembrane helix</keyword>
<comment type="caution">
    <text evidence="2">The sequence shown here is derived from an EMBL/GenBank/DDBJ whole genome shotgun (WGS) entry which is preliminary data.</text>
</comment>
<dbReference type="RefSeq" id="WP_138253940.1">
    <property type="nucleotide sequence ID" value="NZ_VAVZ01000040.1"/>
</dbReference>
<keyword evidence="1" id="KW-0472">Membrane</keyword>
<evidence type="ECO:0000313" key="3">
    <source>
        <dbReference type="Proteomes" id="UP000310458"/>
    </source>
</evidence>
<keyword evidence="1" id="KW-0812">Transmembrane</keyword>
<keyword evidence="3" id="KW-1185">Reference proteome</keyword>
<gene>
    <name evidence="2" type="ORF">FEF26_12850</name>
</gene>
<evidence type="ECO:0000313" key="2">
    <source>
        <dbReference type="EMBL" id="TLP93852.1"/>
    </source>
</evidence>
<name>A0A5R9BAJ8_9MICC</name>
<accession>A0A5R9BAJ8</accession>
<dbReference type="EMBL" id="VAVZ01000040">
    <property type="protein sequence ID" value="TLP93852.1"/>
    <property type="molecule type" value="Genomic_DNA"/>
</dbReference>
<reference evidence="2 3" key="1">
    <citation type="submission" date="2019-05" db="EMBL/GenBank/DDBJ databases">
        <title>Nesterenkonia sp. GY074 isolated from the Southern Atlantic Ocean.</title>
        <authorList>
            <person name="Zhang G."/>
        </authorList>
    </citation>
    <scope>NUCLEOTIDE SEQUENCE [LARGE SCALE GENOMIC DNA]</scope>
    <source>
        <strain evidence="2 3">GY074</strain>
    </source>
</reference>
<sequence>MSSPTQGRKVTVRTAPKLLPFLIGSVMVAFTAAVIVVFNTPEDPDYSRAASLGYITLVLCLPALALSGTAWLVLDKVLRRRSTTYDIKPAGER</sequence>
<dbReference type="Proteomes" id="UP000310458">
    <property type="component" value="Unassembled WGS sequence"/>
</dbReference>
<feature type="transmembrane region" description="Helical" evidence="1">
    <location>
        <begin position="21"/>
        <end position="40"/>
    </location>
</feature>
<protein>
    <submittedName>
        <fullName evidence="2">Uncharacterized protein</fullName>
    </submittedName>
</protein>
<feature type="transmembrane region" description="Helical" evidence="1">
    <location>
        <begin position="52"/>
        <end position="74"/>
    </location>
</feature>